<reference evidence="1" key="1">
    <citation type="submission" date="2020-10" db="EMBL/GenBank/DDBJ databases">
        <title>Genome sequence of the unusual species of purple photosynthetic bacteria, Phaeovibrio sulfidiphilus DSM 23193, type strain.</title>
        <authorList>
            <person name="Kyndt J.A."/>
            <person name="Meyer T.E."/>
        </authorList>
    </citation>
    <scope>NUCLEOTIDE SEQUENCE</scope>
    <source>
        <strain evidence="1">DSM 23193</strain>
    </source>
</reference>
<sequence>MPDDPIPLTGRDAIKLKERMAQGLTILLDLLEADDHGAQARRMAPYATLGTLMTEAPEAVQPLLDLAWELREADRLSPLFRLDEGEPAVVQGTHQSIKPCDRSFDEVVVFALRETARAFFERAGNDWAIEQAETARARWRAQERARGAAPLARLVRLFRRTPEPVFDPADFRDQAPQNGLYEALEPFLEDPGQFALVRAYSGLTRSKVAALGDMLRDVRDPGALQLVASMTGEDLPFLQNCARVCATSHLAAEARGGAPAPEGSVEDLTARLFADLLGQHPDLARSFLGAGKPIEASIRVYAPLFGTGTWAVMADPEASRNAVNVPDPIQPLLGPLCQYVSPEVSRAWQQMSTIEIIHDLLELALKEFPRDELIGYLSDPERVPVWASLPRRFNNQFNYKRNAPPANSTRNFEDLKVVASGIFESLRQGKVL</sequence>
<dbReference type="RefSeq" id="WP_192533035.1">
    <property type="nucleotide sequence ID" value="NZ_JACZHT010000001.1"/>
</dbReference>
<dbReference type="EMBL" id="JACZHT010000001">
    <property type="protein sequence ID" value="MBE1236156.1"/>
    <property type="molecule type" value="Genomic_DNA"/>
</dbReference>
<accession>A0A8J6YH25</accession>
<dbReference type="AlphaFoldDB" id="A0A8J6YH25"/>
<evidence type="ECO:0000313" key="1">
    <source>
        <dbReference type="EMBL" id="MBE1236156.1"/>
    </source>
</evidence>
<protein>
    <submittedName>
        <fullName evidence="1">Uncharacterized protein</fullName>
    </submittedName>
</protein>
<gene>
    <name evidence="1" type="ORF">IHV25_00590</name>
</gene>
<proteinExistence type="predicted"/>
<organism evidence="1 2">
    <name type="scientific">Phaeovibrio sulfidiphilus</name>
    <dbReference type="NCBI Taxonomy" id="1220600"/>
    <lineage>
        <taxon>Bacteria</taxon>
        <taxon>Pseudomonadati</taxon>
        <taxon>Pseudomonadota</taxon>
        <taxon>Alphaproteobacteria</taxon>
        <taxon>Rhodospirillales</taxon>
        <taxon>Rhodospirillaceae</taxon>
        <taxon>Phaeovibrio</taxon>
    </lineage>
</organism>
<keyword evidence="2" id="KW-1185">Reference proteome</keyword>
<dbReference type="Proteomes" id="UP000631034">
    <property type="component" value="Unassembled WGS sequence"/>
</dbReference>
<name>A0A8J6YH25_9PROT</name>
<evidence type="ECO:0000313" key="2">
    <source>
        <dbReference type="Proteomes" id="UP000631034"/>
    </source>
</evidence>
<comment type="caution">
    <text evidence="1">The sequence shown here is derived from an EMBL/GenBank/DDBJ whole genome shotgun (WGS) entry which is preliminary data.</text>
</comment>